<protein>
    <recommendedName>
        <fullName evidence="1">Cupin type-2 domain-containing protein</fullName>
    </recommendedName>
</protein>
<dbReference type="GeneID" id="37064729"/>
<feature type="domain" description="Cupin type-2" evidence="1">
    <location>
        <begin position="89"/>
        <end position="148"/>
    </location>
</feature>
<dbReference type="STRING" id="1448321.A0A317WZU1"/>
<dbReference type="Proteomes" id="UP000247233">
    <property type="component" value="Unassembled WGS sequence"/>
</dbReference>
<comment type="caution">
    <text evidence="2">The sequence shown here is derived from an EMBL/GenBank/DDBJ whole genome shotgun (WGS) entry which is preliminary data.</text>
</comment>
<keyword evidence="3" id="KW-1185">Reference proteome</keyword>
<dbReference type="InterPro" id="IPR014710">
    <property type="entry name" value="RmlC-like_jellyroll"/>
</dbReference>
<dbReference type="CDD" id="cd02231">
    <property type="entry name" value="cupin_BLL6423-like"/>
    <property type="match status" value="1"/>
</dbReference>
<gene>
    <name evidence="2" type="ORF">BO70DRAFT_359227</name>
</gene>
<dbReference type="Pfam" id="PF07883">
    <property type="entry name" value="Cupin_2"/>
    <property type="match status" value="1"/>
</dbReference>
<evidence type="ECO:0000313" key="3">
    <source>
        <dbReference type="Proteomes" id="UP000247233"/>
    </source>
</evidence>
<dbReference type="EMBL" id="MSFL01000003">
    <property type="protein sequence ID" value="PWY90248.1"/>
    <property type="molecule type" value="Genomic_DNA"/>
</dbReference>
<dbReference type="InterPro" id="IPR011051">
    <property type="entry name" value="RmlC_Cupin_sf"/>
</dbReference>
<dbReference type="InterPro" id="IPR013096">
    <property type="entry name" value="Cupin_2"/>
</dbReference>
<proteinExistence type="predicted"/>
<dbReference type="PANTHER" id="PTHR36156">
    <property type="entry name" value="SLR2101 PROTEIN"/>
    <property type="match status" value="1"/>
</dbReference>
<dbReference type="VEuPathDB" id="FungiDB:BO70DRAFT_359227"/>
<dbReference type="PANTHER" id="PTHR36156:SF3">
    <property type="entry name" value="CUPIN 2 CONSERVED BARREL DOMAIN-CONTAINING PROTEIN"/>
    <property type="match status" value="1"/>
</dbReference>
<evidence type="ECO:0000259" key="1">
    <source>
        <dbReference type="Pfam" id="PF07883"/>
    </source>
</evidence>
<organism evidence="2 3">
    <name type="scientific">Aspergillus heteromorphus CBS 117.55</name>
    <dbReference type="NCBI Taxonomy" id="1448321"/>
    <lineage>
        <taxon>Eukaryota</taxon>
        <taxon>Fungi</taxon>
        <taxon>Dikarya</taxon>
        <taxon>Ascomycota</taxon>
        <taxon>Pezizomycotina</taxon>
        <taxon>Eurotiomycetes</taxon>
        <taxon>Eurotiomycetidae</taxon>
        <taxon>Eurotiales</taxon>
        <taxon>Aspergillaceae</taxon>
        <taxon>Aspergillus</taxon>
        <taxon>Aspergillus subgen. Circumdati</taxon>
    </lineage>
</organism>
<dbReference type="AlphaFoldDB" id="A0A317WZU1"/>
<dbReference type="Gene3D" id="2.60.120.10">
    <property type="entry name" value="Jelly Rolls"/>
    <property type="match status" value="1"/>
</dbReference>
<evidence type="ECO:0000313" key="2">
    <source>
        <dbReference type="EMBL" id="PWY90248.1"/>
    </source>
</evidence>
<sequence length="177" mass="18974">MADTPLPLPNPNRYITENAPDGNSFFSTAVDESLPVLNDLRGALIRLGYTTDPPPAALSHPTDVARYAASLADPPPLVPLEGGAHVWYIDTPPGGESPLHRTVSLDLVIVLAGDVELNLSGGEQRRLRPGDLVVQRATLHKWRNLSSTQWSRMIGIVSACQPVETPSGPLGETFLSP</sequence>
<dbReference type="InterPro" id="IPR047142">
    <property type="entry name" value="OryJ/VirC-like"/>
</dbReference>
<dbReference type="OrthoDB" id="5840532at2759"/>
<accession>A0A317WZU1</accession>
<dbReference type="SUPFAM" id="SSF51182">
    <property type="entry name" value="RmlC-like cupins"/>
    <property type="match status" value="1"/>
</dbReference>
<reference evidence="2 3" key="1">
    <citation type="submission" date="2016-12" db="EMBL/GenBank/DDBJ databases">
        <title>The genomes of Aspergillus section Nigri reveals drivers in fungal speciation.</title>
        <authorList>
            <consortium name="DOE Joint Genome Institute"/>
            <person name="Vesth T.C."/>
            <person name="Nybo J."/>
            <person name="Theobald S."/>
            <person name="Brandl J."/>
            <person name="Frisvad J.C."/>
            <person name="Nielsen K.F."/>
            <person name="Lyhne E.K."/>
            <person name="Kogle M.E."/>
            <person name="Kuo A."/>
            <person name="Riley R."/>
            <person name="Clum A."/>
            <person name="Nolan M."/>
            <person name="Lipzen A."/>
            <person name="Salamov A."/>
            <person name="Henrissat B."/>
            <person name="Wiebenga A."/>
            <person name="De Vries R.P."/>
            <person name="Grigoriev I.V."/>
            <person name="Mortensen U.H."/>
            <person name="Andersen M.R."/>
            <person name="Baker S.E."/>
        </authorList>
    </citation>
    <scope>NUCLEOTIDE SEQUENCE [LARGE SCALE GENOMIC DNA]</scope>
    <source>
        <strain evidence="2 3">CBS 117.55</strain>
    </source>
</reference>
<name>A0A317WZU1_9EURO</name>
<dbReference type="RefSeq" id="XP_025403079.1">
    <property type="nucleotide sequence ID" value="XM_025542492.1"/>
</dbReference>